<keyword evidence="3" id="KW-1185">Reference proteome</keyword>
<accession>A0A4Y4CQB3</accession>
<name>A0A4Y4CQB3_ZOORA</name>
<keyword evidence="1" id="KW-1133">Transmembrane helix</keyword>
<dbReference type="RefSeq" id="WP_141349252.1">
    <property type="nucleotide sequence ID" value="NZ_BJNV01000007.1"/>
</dbReference>
<dbReference type="Pfam" id="PF07963">
    <property type="entry name" value="N_methyl"/>
    <property type="match status" value="1"/>
</dbReference>
<dbReference type="InterPro" id="IPR012902">
    <property type="entry name" value="N_methyl_site"/>
</dbReference>
<organism evidence="2 3">
    <name type="scientific">Zoogloea ramigera</name>
    <dbReference type="NCBI Taxonomy" id="350"/>
    <lineage>
        <taxon>Bacteria</taxon>
        <taxon>Pseudomonadati</taxon>
        <taxon>Pseudomonadota</taxon>
        <taxon>Betaproteobacteria</taxon>
        <taxon>Rhodocyclales</taxon>
        <taxon>Zoogloeaceae</taxon>
        <taxon>Zoogloea</taxon>
    </lineage>
</organism>
<comment type="caution">
    <text evidence="2">The sequence shown here is derived from an EMBL/GenBank/DDBJ whole genome shotgun (WGS) entry which is preliminary data.</text>
</comment>
<sequence>MKKISSLKTQKGVGLIEVLVSMLILSICLLGMAALQTVALRNGQSAQSRSMAGIMSNSITDAMRANVTEARNGAYNGSTCDVSGEPGGSLADSDITAWVSSLKRAIGQSACGTVLCQAGQCDITVQWDDSRASAGSSTHLVTTRVQL</sequence>
<protein>
    <submittedName>
        <fullName evidence="2">Type IV pilus modification protein PilV</fullName>
    </submittedName>
</protein>
<dbReference type="InterPro" id="IPR013362">
    <property type="entry name" value="Pilus_4_PilV"/>
</dbReference>
<dbReference type="NCBIfam" id="TIGR02523">
    <property type="entry name" value="type_IV_pilV"/>
    <property type="match status" value="1"/>
</dbReference>
<evidence type="ECO:0000313" key="3">
    <source>
        <dbReference type="Proteomes" id="UP000318422"/>
    </source>
</evidence>
<evidence type="ECO:0000256" key="1">
    <source>
        <dbReference type="SAM" id="Phobius"/>
    </source>
</evidence>
<keyword evidence="1" id="KW-0812">Transmembrane</keyword>
<gene>
    <name evidence="2" type="ORF">ZRA01_05690</name>
</gene>
<proteinExistence type="predicted"/>
<dbReference type="EMBL" id="BJNV01000007">
    <property type="protein sequence ID" value="GEC94496.1"/>
    <property type="molecule type" value="Genomic_DNA"/>
</dbReference>
<dbReference type="Proteomes" id="UP000318422">
    <property type="component" value="Unassembled WGS sequence"/>
</dbReference>
<dbReference type="AlphaFoldDB" id="A0A4Y4CQB3"/>
<evidence type="ECO:0000313" key="2">
    <source>
        <dbReference type="EMBL" id="GEC94496.1"/>
    </source>
</evidence>
<feature type="transmembrane region" description="Helical" evidence="1">
    <location>
        <begin position="12"/>
        <end position="35"/>
    </location>
</feature>
<reference evidence="2 3" key="1">
    <citation type="submission" date="2019-06" db="EMBL/GenBank/DDBJ databases">
        <title>Whole genome shotgun sequence of Zoogloea ramigera NBRC 15342.</title>
        <authorList>
            <person name="Hosoyama A."/>
            <person name="Uohara A."/>
            <person name="Ohji S."/>
            <person name="Ichikawa N."/>
        </authorList>
    </citation>
    <scope>NUCLEOTIDE SEQUENCE [LARGE SCALE GENOMIC DNA]</scope>
    <source>
        <strain evidence="2 3">NBRC 15342</strain>
    </source>
</reference>
<dbReference type="OrthoDB" id="8547299at2"/>
<keyword evidence="1" id="KW-0472">Membrane</keyword>
<dbReference type="NCBIfam" id="TIGR02532">
    <property type="entry name" value="IV_pilin_GFxxxE"/>
    <property type="match status" value="1"/>
</dbReference>